<accession>A0A7T5QZB0</accession>
<dbReference type="EMBL" id="MW328735">
    <property type="protein sequence ID" value="QQG34601.1"/>
    <property type="molecule type" value="Genomic_RNA"/>
</dbReference>
<organism evidence="1">
    <name type="scientific">Rhododendron betaflexivirus 1</name>
    <dbReference type="NCBI Taxonomy" id="2794406"/>
    <lineage>
        <taxon>Viruses</taxon>
        <taxon>Riboviria</taxon>
        <taxon>Orthornavirae</taxon>
        <taxon>Kitrinoviricota</taxon>
        <taxon>Alsuviricetes</taxon>
        <taxon>Tymovirales</taxon>
        <taxon>Betaflexiviridae</taxon>
    </lineage>
</organism>
<evidence type="ECO:0000313" key="1">
    <source>
        <dbReference type="EMBL" id="QQG34601.1"/>
    </source>
</evidence>
<reference evidence="1" key="1">
    <citation type="submission" date="2020-11" db="EMBL/GenBank/DDBJ databases">
        <authorList>
            <person name="Bejerman N."/>
        </authorList>
    </citation>
    <scope>NUCLEOTIDE SEQUENCE</scope>
    <source>
        <strain evidence="1">Rhodo</strain>
    </source>
</reference>
<proteinExistence type="predicted"/>
<sequence length="192" mass="21692">MALRKSLEQVPLGNIISTSLTEETLVSTTSNRDMNQMLIEWLMASEAILKDALLSDLTQKEALSLSGQMLSLVQCLLQLRANCPLRPSTSSSDDEEVGVKKVNKKPKKRMFPKKFVKETMGRRQNRMNFQEKYQQEISRVTNKRAEILKNKSTTDQHGRYVNSADIANAIHANFRNTAYGGKFRINDVAKAA</sequence>
<protein>
    <submittedName>
        <fullName evidence="1">CP</fullName>
    </submittedName>
</protein>
<name>A0A7T5QZB0_9VIRU</name>